<organism evidence="2 3">
    <name type="scientific">Xylaria arbuscula</name>
    <dbReference type="NCBI Taxonomy" id="114810"/>
    <lineage>
        <taxon>Eukaryota</taxon>
        <taxon>Fungi</taxon>
        <taxon>Dikarya</taxon>
        <taxon>Ascomycota</taxon>
        <taxon>Pezizomycotina</taxon>
        <taxon>Sordariomycetes</taxon>
        <taxon>Xylariomycetidae</taxon>
        <taxon>Xylariales</taxon>
        <taxon>Xylariaceae</taxon>
        <taxon>Xylaria</taxon>
    </lineage>
</organism>
<dbReference type="AlphaFoldDB" id="A0A9W8NEW2"/>
<keyword evidence="3" id="KW-1185">Reference proteome</keyword>
<proteinExistence type="predicted"/>
<sequence>MADSNDLPTAIDPQIFQDSAHDRHWKATFKPATVFSNGVNTFWNEEHHPHENFNDPSAWVDALENVQSSPTATVSADEITQAALFRWDFLPQQFKRLITVHIPTAMYWGAWDHRFVRGKNKYAQDFAERLDSDWEEFLIANNEALIKNFAKSPYHILPIWTGEGHWNLIFIVLQKSRHGTTEYKISTGQELAQDEEDQTSEFQRLVAYAVVDPKTSGDKLHKDDDSPSSYYEKERARHIDGRLYNLFNSCNLISADAQGHHRDCERRLWVPKQEATDNWSSGLRVIDTMWELFRRITDMEMSGLRNVESLFRPMRPFFDPYYTRLDVAGAIAAQALRNQSFRARIVLAQVTAINPKSVPDQEELNPILPRGDWTSRPWPAVEKIPEKFLERTSDDPTGNLANPGWYAQQNKDEGMPELLADIGERFKAGVLEAKKKGEEGKL</sequence>
<comment type="caution">
    <text evidence="2">The sequence shown here is derived from an EMBL/GenBank/DDBJ whole genome shotgun (WGS) entry which is preliminary data.</text>
</comment>
<accession>A0A9W8NEW2</accession>
<reference evidence="2" key="1">
    <citation type="submission" date="2022-07" db="EMBL/GenBank/DDBJ databases">
        <title>Genome Sequence of Xylaria arbuscula.</title>
        <authorList>
            <person name="Buettner E."/>
        </authorList>
    </citation>
    <scope>NUCLEOTIDE SEQUENCE</scope>
    <source>
        <strain evidence="2">VT107</strain>
    </source>
</reference>
<evidence type="ECO:0000256" key="1">
    <source>
        <dbReference type="SAM" id="MobiDB-lite"/>
    </source>
</evidence>
<gene>
    <name evidence="2" type="ORF">NPX13_g4790</name>
</gene>
<evidence type="ECO:0000313" key="3">
    <source>
        <dbReference type="Proteomes" id="UP001148614"/>
    </source>
</evidence>
<evidence type="ECO:0000313" key="2">
    <source>
        <dbReference type="EMBL" id="KAJ3573190.1"/>
    </source>
</evidence>
<feature type="region of interest" description="Disordered" evidence="1">
    <location>
        <begin position="391"/>
        <end position="412"/>
    </location>
</feature>
<protein>
    <submittedName>
        <fullName evidence="2">Uncharacterized protein</fullName>
    </submittedName>
</protein>
<dbReference type="EMBL" id="JANPWZ010000702">
    <property type="protein sequence ID" value="KAJ3573190.1"/>
    <property type="molecule type" value="Genomic_DNA"/>
</dbReference>
<dbReference type="Proteomes" id="UP001148614">
    <property type="component" value="Unassembled WGS sequence"/>
</dbReference>
<name>A0A9W8NEW2_9PEZI</name>